<evidence type="ECO:0000256" key="1">
    <source>
        <dbReference type="SAM" id="MobiDB-lite"/>
    </source>
</evidence>
<dbReference type="Pfam" id="PF01243">
    <property type="entry name" value="PNPOx_N"/>
    <property type="match status" value="1"/>
</dbReference>
<sequence length="208" mass="21662">MGYIGRVGYATAVSRETVSCVSVDPMPQTRPAGTDLLRLGTAEPPPATVCPVGPREPSGHRPPQPPQPRGAVGRDRLTGSMVEFAVRQRTAFVATADAEGECDSGLWSGPPGFIRVLDDRRIACAAPDPLPGLGNLGVNPNIGLLMVDAGRGATGRGAVGLQVNGRARVVDATEPGARRWGLPTGGEVQRWVVVDVTEAYLHSRAVAG</sequence>
<protein>
    <submittedName>
        <fullName evidence="3">Pyridoxamine 5'-phosphate oxidase</fullName>
    </submittedName>
</protein>
<proteinExistence type="predicted"/>
<dbReference type="SUPFAM" id="SSF50475">
    <property type="entry name" value="FMN-binding split barrel"/>
    <property type="match status" value="1"/>
</dbReference>
<dbReference type="AlphaFoldDB" id="A0A2S6GRT6"/>
<gene>
    <name evidence="3" type="ORF">CLV40_106175</name>
</gene>
<name>A0A2S6GRT6_9PSEU</name>
<reference evidence="3 4" key="1">
    <citation type="submission" date="2018-02" db="EMBL/GenBank/DDBJ databases">
        <title>Genomic Encyclopedia of Archaeal and Bacterial Type Strains, Phase II (KMG-II): from individual species to whole genera.</title>
        <authorList>
            <person name="Goeker M."/>
        </authorList>
    </citation>
    <scope>NUCLEOTIDE SEQUENCE [LARGE SCALE GENOMIC DNA]</scope>
    <source>
        <strain evidence="3 4">YU 961-1</strain>
    </source>
</reference>
<dbReference type="InterPro" id="IPR011576">
    <property type="entry name" value="Pyridox_Oxase_N"/>
</dbReference>
<comment type="caution">
    <text evidence="3">The sequence shown here is derived from an EMBL/GenBank/DDBJ whole genome shotgun (WGS) entry which is preliminary data.</text>
</comment>
<feature type="domain" description="Pyridoxamine 5'-phosphate oxidase N-terminal" evidence="2">
    <location>
        <begin position="80"/>
        <end position="174"/>
    </location>
</feature>
<organism evidence="3 4">
    <name type="scientific">Actinokineospora auranticolor</name>
    <dbReference type="NCBI Taxonomy" id="155976"/>
    <lineage>
        <taxon>Bacteria</taxon>
        <taxon>Bacillati</taxon>
        <taxon>Actinomycetota</taxon>
        <taxon>Actinomycetes</taxon>
        <taxon>Pseudonocardiales</taxon>
        <taxon>Pseudonocardiaceae</taxon>
        <taxon>Actinokineospora</taxon>
    </lineage>
</organism>
<dbReference type="Proteomes" id="UP000239203">
    <property type="component" value="Unassembled WGS sequence"/>
</dbReference>
<feature type="region of interest" description="Disordered" evidence="1">
    <location>
        <begin position="40"/>
        <end position="74"/>
    </location>
</feature>
<dbReference type="PANTHER" id="PTHR42815">
    <property type="entry name" value="FAD-BINDING, PUTATIVE (AFU_ORTHOLOGUE AFUA_6G07600)-RELATED"/>
    <property type="match status" value="1"/>
</dbReference>
<dbReference type="OrthoDB" id="9786134at2"/>
<evidence type="ECO:0000259" key="2">
    <source>
        <dbReference type="Pfam" id="PF01243"/>
    </source>
</evidence>
<dbReference type="PANTHER" id="PTHR42815:SF2">
    <property type="entry name" value="FAD-BINDING, PUTATIVE (AFU_ORTHOLOGUE AFUA_6G07600)-RELATED"/>
    <property type="match status" value="1"/>
</dbReference>
<accession>A0A2S6GRT6</accession>
<evidence type="ECO:0000313" key="4">
    <source>
        <dbReference type="Proteomes" id="UP000239203"/>
    </source>
</evidence>
<dbReference type="EMBL" id="PTIX01000006">
    <property type="protein sequence ID" value="PPK67944.1"/>
    <property type="molecule type" value="Genomic_DNA"/>
</dbReference>
<dbReference type="Gene3D" id="2.30.110.10">
    <property type="entry name" value="Electron Transport, Fmn-binding Protein, Chain A"/>
    <property type="match status" value="1"/>
</dbReference>
<keyword evidence="4" id="KW-1185">Reference proteome</keyword>
<dbReference type="InterPro" id="IPR012349">
    <property type="entry name" value="Split_barrel_FMN-bd"/>
</dbReference>
<evidence type="ECO:0000313" key="3">
    <source>
        <dbReference type="EMBL" id="PPK67944.1"/>
    </source>
</evidence>